<keyword evidence="3" id="KW-1003">Cell membrane</keyword>
<evidence type="ECO:0000256" key="2">
    <source>
        <dbReference type="ARBA" id="ARBA00022448"/>
    </source>
</evidence>
<dbReference type="RefSeq" id="WP_097155644.1">
    <property type="nucleotide sequence ID" value="NZ_OBEL01000007.1"/>
</dbReference>
<evidence type="ECO:0000256" key="7">
    <source>
        <dbReference type="RuleBase" id="RU363032"/>
    </source>
</evidence>
<evidence type="ECO:0000256" key="1">
    <source>
        <dbReference type="ARBA" id="ARBA00004651"/>
    </source>
</evidence>
<name>A0A285PMA3_9HYPH</name>
<evidence type="ECO:0000256" key="3">
    <source>
        <dbReference type="ARBA" id="ARBA00022475"/>
    </source>
</evidence>
<dbReference type="GO" id="GO:0005886">
    <property type="term" value="C:plasma membrane"/>
    <property type="evidence" value="ECO:0007669"/>
    <property type="project" value="UniProtKB-SubCell"/>
</dbReference>
<evidence type="ECO:0000313" key="10">
    <source>
        <dbReference type="Proteomes" id="UP000219439"/>
    </source>
</evidence>
<comment type="similarity">
    <text evidence="7">Belongs to the binding-protein-dependent transport system permease family.</text>
</comment>
<keyword evidence="10" id="KW-1185">Reference proteome</keyword>
<evidence type="ECO:0000256" key="5">
    <source>
        <dbReference type="ARBA" id="ARBA00022989"/>
    </source>
</evidence>
<organism evidence="9 10">
    <name type="scientific">Cohaesibacter gelatinilyticus</name>
    <dbReference type="NCBI Taxonomy" id="372072"/>
    <lineage>
        <taxon>Bacteria</taxon>
        <taxon>Pseudomonadati</taxon>
        <taxon>Pseudomonadota</taxon>
        <taxon>Alphaproteobacteria</taxon>
        <taxon>Hyphomicrobiales</taxon>
        <taxon>Cohaesibacteraceae</taxon>
    </lineage>
</organism>
<sequence length="324" mass="35795">MTQSFKHISLILLNRLASLLAVMFGVSFLTFLLYYFSPGDKALAIGQARYGGEGDIQPEIAAMIREEFGLDKPLLSQFLHWLGPLLQGDFGKSFVSQEEVWVIFVPNVLETLSLALTALIIGLCLAFVLATLSVWKPGSLIDRFAVAFASIGAAMPSFWLGLLLILFFSATLQWLPAYGSEGLEHLILPATTLGLWVTTSQTRLFRSFLLEAKAAPHLEALRLRGVSESELFWKHILRHAMIPAVTMIGVDLAGLLEGAVIVEVIFSRNGIGALFVHSVLSRDYPLIMFLVLFSAFSYVLINTLVEIVQDWLVPIKRVNRGAES</sequence>
<keyword evidence="6 7" id="KW-0472">Membrane</keyword>
<dbReference type="CDD" id="cd06261">
    <property type="entry name" value="TM_PBP2"/>
    <property type="match status" value="1"/>
</dbReference>
<gene>
    <name evidence="9" type="ORF">SAMN06265368_4383</name>
</gene>
<evidence type="ECO:0000256" key="6">
    <source>
        <dbReference type="ARBA" id="ARBA00023136"/>
    </source>
</evidence>
<dbReference type="Pfam" id="PF19300">
    <property type="entry name" value="BPD_transp_1_N"/>
    <property type="match status" value="1"/>
</dbReference>
<comment type="subcellular location">
    <subcellularLocation>
        <location evidence="1 7">Cell membrane</location>
        <topology evidence="1 7">Multi-pass membrane protein</topology>
    </subcellularLocation>
</comment>
<evidence type="ECO:0000313" key="9">
    <source>
        <dbReference type="EMBL" id="SNZ21266.1"/>
    </source>
</evidence>
<protein>
    <submittedName>
        <fullName evidence="9">Peptide/nickel transport system permease protein</fullName>
    </submittedName>
</protein>
<accession>A0A285PMA3</accession>
<dbReference type="Proteomes" id="UP000219439">
    <property type="component" value="Unassembled WGS sequence"/>
</dbReference>
<feature type="transmembrane region" description="Helical" evidence="7">
    <location>
        <begin position="144"/>
        <end position="170"/>
    </location>
</feature>
<dbReference type="PANTHER" id="PTHR43163">
    <property type="entry name" value="DIPEPTIDE TRANSPORT SYSTEM PERMEASE PROTEIN DPPB-RELATED"/>
    <property type="match status" value="1"/>
</dbReference>
<reference evidence="9 10" key="1">
    <citation type="submission" date="2017-09" db="EMBL/GenBank/DDBJ databases">
        <authorList>
            <person name="Ehlers B."/>
            <person name="Leendertz F.H."/>
        </authorList>
    </citation>
    <scope>NUCLEOTIDE SEQUENCE [LARGE SCALE GENOMIC DNA]</scope>
    <source>
        <strain evidence="9 10">DSM 18289</strain>
    </source>
</reference>
<keyword evidence="5 7" id="KW-1133">Transmembrane helix</keyword>
<dbReference type="GO" id="GO:0055085">
    <property type="term" value="P:transmembrane transport"/>
    <property type="evidence" value="ECO:0007669"/>
    <property type="project" value="InterPro"/>
</dbReference>
<keyword evidence="4 7" id="KW-0812">Transmembrane</keyword>
<keyword evidence="2 7" id="KW-0813">Transport</keyword>
<dbReference type="PANTHER" id="PTHR43163:SF6">
    <property type="entry name" value="DIPEPTIDE TRANSPORT SYSTEM PERMEASE PROTEIN DPPB-RELATED"/>
    <property type="match status" value="1"/>
</dbReference>
<evidence type="ECO:0000259" key="8">
    <source>
        <dbReference type="PROSITE" id="PS50928"/>
    </source>
</evidence>
<proteinExistence type="inferred from homology"/>
<dbReference type="Pfam" id="PF00528">
    <property type="entry name" value="BPD_transp_1"/>
    <property type="match status" value="1"/>
</dbReference>
<dbReference type="AlphaFoldDB" id="A0A285PMA3"/>
<dbReference type="SUPFAM" id="SSF161098">
    <property type="entry name" value="MetI-like"/>
    <property type="match status" value="1"/>
</dbReference>
<feature type="transmembrane region" description="Helical" evidence="7">
    <location>
        <begin position="12"/>
        <end position="36"/>
    </location>
</feature>
<dbReference type="InterPro" id="IPR035906">
    <property type="entry name" value="MetI-like_sf"/>
</dbReference>
<feature type="transmembrane region" description="Helical" evidence="7">
    <location>
        <begin position="112"/>
        <end position="132"/>
    </location>
</feature>
<dbReference type="OrthoDB" id="7834831at2"/>
<dbReference type="InterPro" id="IPR000515">
    <property type="entry name" value="MetI-like"/>
</dbReference>
<feature type="transmembrane region" description="Helical" evidence="7">
    <location>
        <begin position="244"/>
        <end position="266"/>
    </location>
</feature>
<dbReference type="PROSITE" id="PS50928">
    <property type="entry name" value="ABC_TM1"/>
    <property type="match status" value="1"/>
</dbReference>
<feature type="domain" description="ABC transmembrane type-1" evidence="8">
    <location>
        <begin position="108"/>
        <end position="309"/>
    </location>
</feature>
<dbReference type="Gene3D" id="1.10.3720.10">
    <property type="entry name" value="MetI-like"/>
    <property type="match status" value="1"/>
</dbReference>
<dbReference type="EMBL" id="OBEL01000007">
    <property type="protein sequence ID" value="SNZ21266.1"/>
    <property type="molecule type" value="Genomic_DNA"/>
</dbReference>
<dbReference type="InterPro" id="IPR045621">
    <property type="entry name" value="BPD_transp_1_N"/>
</dbReference>
<evidence type="ECO:0000256" key="4">
    <source>
        <dbReference type="ARBA" id="ARBA00022692"/>
    </source>
</evidence>
<feature type="transmembrane region" description="Helical" evidence="7">
    <location>
        <begin position="286"/>
        <end position="308"/>
    </location>
</feature>